<dbReference type="EMBL" id="AUPC02000219">
    <property type="protein sequence ID" value="POG65239.1"/>
    <property type="molecule type" value="Genomic_DNA"/>
</dbReference>
<sequence>MFQRLELVHPFLSQRINVWQNLSDIVIERTKKCQENQIFDAIKLVVVQIKQNDVKKLFLDTVKEILNKHYPKN</sequence>
<dbReference type="Proteomes" id="UP000018888">
    <property type="component" value="Unassembled WGS sequence"/>
</dbReference>
<name>A0A2P4PIL9_RHIID</name>
<proteinExistence type="predicted"/>
<feature type="non-terminal residue" evidence="1">
    <location>
        <position position="73"/>
    </location>
</feature>
<gene>
    <name evidence="1" type="ORF">GLOIN_2v1668763</name>
</gene>
<reference evidence="1 2" key="1">
    <citation type="journal article" date="2013" name="Proc. Natl. Acad. Sci. U.S.A.">
        <title>Genome of an arbuscular mycorrhizal fungus provides insight into the oldest plant symbiosis.</title>
        <authorList>
            <person name="Tisserant E."/>
            <person name="Malbreil M."/>
            <person name="Kuo A."/>
            <person name="Kohler A."/>
            <person name="Symeonidi A."/>
            <person name="Balestrini R."/>
            <person name="Charron P."/>
            <person name="Duensing N."/>
            <person name="Frei Dit Frey N."/>
            <person name="Gianinazzi-Pearson V."/>
            <person name="Gilbert L.B."/>
            <person name="Handa Y."/>
            <person name="Herr J.R."/>
            <person name="Hijri M."/>
            <person name="Koul R."/>
            <person name="Kawaguchi M."/>
            <person name="Krajinski F."/>
            <person name="Lammers P.J."/>
            <person name="Masclaux F.G."/>
            <person name="Murat C."/>
            <person name="Morin E."/>
            <person name="Ndikumana S."/>
            <person name="Pagni M."/>
            <person name="Petitpierre D."/>
            <person name="Requena N."/>
            <person name="Rosikiewicz P."/>
            <person name="Riley R."/>
            <person name="Saito K."/>
            <person name="San Clemente H."/>
            <person name="Shapiro H."/>
            <person name="van Tuinen D."/>
            <person name="Becard G."/>
            <person name="Bonfante P."/>
            <person name="Paszkowski U."/>
            <person name="Shachar-Hill Y.Y."/>
            <person name="Tuskan G.A."/>
            <person name="Young P.W."/>
            <person name="Sanders I.R."/>
            <person name="Henrissat B."/>
            <person name="Rensing S.A."/>
            <person name="Grigoriev I.V."/>
            <person name="Corradi N."/>
            <person name="Roux C."/>
            <person name="Martin F."/>
        </authorList>
    </citation>
    <scope>NUCLEOTIDE SEQUENCE [LARGE SCALE GENOMIC DNA]</scope>
    <source>
        <strain evidence="1 2">DAOM 197198</strain>
    </source>
</reference>
<dbReference type="AlphaFoldDB" id="A0A2P4PIL9"/>
<reference evidence="1 2" key="2">
    <citation type="journal article" date="2018" name="New Phytol.">
        <title>High intraspecific genome diversity in the model arbuscular mycorrhizal symbiont Rhizophagus irregularis.</title>
        <authorList>
            <person name="Chen E.C.H."/>
            <person name="Morin E."/>
            <person name="Beaudet D."/>
            <person name="Noel J."/>
            <person name="Yildirir G."/>
            <person name="Ndikumana S."/>
            <person name="Charron P."/>
            <person name="St-Onge C."/>
            <person name="Giorgi J."/>
            <person name="Kruger M."/>
            <person name="Marton T."/>
            <person name="Ropars J."/>
            <person name="Grigoriev I.V."/>
            <person name="Hainaut M."/>
            <person name="Henrissat B."/>
            <person name="Roux C."/>
            <person name="Martin F."/>
            <person name="Corradi N."/>
        </authorList>
    </citation>
    <scope>NUCLEOTIDE SEQUENCE [LARGE SCALE GENOMIC DNA]</scope>
    <source>
        <strain evidence="1 2">DAOM 197198</strain>
    </source>
</reference>
<organism evidence="1 2">
    <name type="scientific">Rhizophagus irregularis (strain DAOM 181602 / DAOM 197198 / MUCL 43194)</name>
    <name type="common">Arbuscular mycorrhizal fungus</name>
    <name type="synonym">Glomus intraradices</name>
    <dbReference type="NCBI Taxonomy" id="747089"/>
    <lineage>
        <taxon>Eukaryota</taxon>
        <taxon>Fungi</taxon>
        <taxon>Fungi incertae sedis</taxon>
        <taxon>Mucoromycota</taxon>
        <taxon>Glomeromycotina</taxon>
        <taxon>Glomeromycetes</taxon>
        <taxon>Glomerales</taxon>
        <taxon>Glomeraceae</taxon>
        <taxon>Rhizophagus</taxon>
    </lineage>
</organism>
<accession>A0A2P4PIL9</accession>
<keyword evidence="2" id="KW-1185">Reference proteome</keyword>
<evidence type="ECO:0000313" key="2">
    <source>
        <dbReference type="Proteomes" id="UP000018888"/>
    </source>
</evidence>
<comment type="caution">
    <text evidence="1">The sequence shown here is derived from an EMBL/GenBank/DDBJ whole genome shotgun (WGS) entry which is preliminary data.</text>
</comment>
<protein>
    <submittedName>
        <fullName evidence="1">Uncharacterized protein</fullName>
    </submittedName>
</protein>
<evidence type="ECO:0000313" key="1">
    <source>
        <dbReference type="EMBL" id="POG65239.1"/>
    </source>
</evidence>